<protein>
    <submittedName>
        <fullName evidence="1">DNA alkylation repair protein</fullName>
    </submittedName>
</protein>
<dbReference type="EMBL" id="JAUIYO010000014">
    <property type="protein sequence ID" value="MFK2826743.1"/>
    <property type="molecule type" value="Genomic_DNA"/>
</dbReference>
<proteinExistence type="predicted"/>
<sequence length="80" mass="9094">MSTRYCCPNCKTNRSRFNIVEQVAHAVRLDPQTGEVIERFESTDNPGPLHTVYNGPARRIQCAVCGLVEDEMTFMKFGEK</sequence>
<comment type="caution">
    <text evidence="1">The sequence shown here is derived from an EMBL/GenBank/DDBJ whole genome shotgun (WGS) entry which is preliminary data.</text>
</comment>
<reference evidence="1 2" key="1">
    <citation type="submission" date="2023-07" db="EMBL/GenBank/DDBJ databases">
        <title>Bacillus lucianemedeirus sp. nov, a new species isolated from an immunobiological production facility.</title>
        <authorList>
            <person name="Costa L.V."/>
            <person name="Miranda R.V.S.L."/>
            <person name="Brandao M.L.L."/>
            <person name="Reis C.M.F."/>
            <person name="Frazao A.M."/>
            <person name="Cruz F.V."/>
            <person name="Baio P.V.P."/>
            <person name="Veras J.F.C."/>
            <person name="Ramos J.N."/>
            <person name="Vieira V."/>
        </authorList>
    </citation>
    <scope>NUCLEOTIDE SEQUENCE [LARGE SCALE GENOMIC DNA]</scope>
    <source>
        <strain evidence="1 2">B190/17</strain>
    </source>
</reference>
<keyword evidence="2" id="KW-1185">Reference proteome</keyword>
<organism evidence="1 2">
    <name type="scientific">Bacillus lumedeiriae</name>
    <dbReference type="NCBI Taxonomy" id="3058829"/>
    <lineage>
        <taxon>Bacteria</taxon>
        <taxon>Bacillati</taxon>
        <taxon>Bacillota</taxon>
        <taxon>Bacilli</taxon>
        <taxon>Bacillales</taxon>
        <taxon>Bacillaceae</taxon>
        <taxon>Bacillus</taxon>
    </lineage>
</organism>
<name>A0ABW8IB63_9BACI</name>
<accession>A0ABW8IB63</accession>
<dbReference type="Proteomes" id="UP001619911">
    <property type="component" value="Unassembled WGS sequence"/>
</dbReference>
<dbReference type="RefSeq" id="WP_404318338.1">
    <property type="nucleotide sequence ID" value="NZ_JAUIYO010000014.1"/>
</dbReference>
<evidence type="ECO:0000313" key="1">
    <source>
        <dbReference type="EMBL" id="MFK2826743.1"/>
    </source>
</evidence>
<gene>
    <name evidence="1" type="ORF">QYG89_13890</name>
</gene>
<evidence type="ECO:0000313" key="2">
    <source>
        <dbReference type="Proteomes" id="UP001619911"/>
    </source>
</evidence>